<dbReference type="GO" id="GO:0006417">
    <property type="term" value="P:regulation of translation"/>
    <property type="evidence" value="ECO:0007669"/>
    <property type="project" value="UniProtKB-UniRule"/>
</dbReference>
<proteinExistence type="evidence at transcript level"/>
<reference evidence="11" key="1">
    <citation type="submission" date="2024-06" db="EMBL/GenBank/DDBJ databases">
        <title>Accumulation of soxC-expressing cells facilitated by MMPreg in the blastema formation in annelid Enchytraeus japonensis.</title>
        <authorList>
            <person name="Yamaguchi S."/>
            <person name="Fujita T."/>
        </authorList>
    </citation>
    <scope>NUCLEOTIDE SEQUENCE</scope>
</reference>
<name>A0AAT9FG59_9ANNE</name>
<protein>
    <submittedName>
        <fullName evidence="11">Nanos</fullName>
    </submittedName>
</protein>
<dbReference type="PANTHER" id="PTHR12887">
    <property type="entry name" value="NANOS PROTEIN"/>
    <property type="match status" value="1"/>
</dbReference>
<feature type="compositionally biased region" description="Low complexity" evidence="9">
    <location>
        <begin position="10"/>
        <end position="28"/>
    </location>
</feature>
<dbReference type="AlphaFoldDB" id="A0AAT9FG59"/>
<comment type="subcellular location">
    <subcellularLocation>
        <location evidence="1">Cytoplasm</location>
    </subcellularLocation>
</comment>
<keyword evidence="6 8" id="KW-0810">Translation regulation</keyword>
<dbReference type="InterPro" id="IPR038129">
    <property type="entry name" value="Nanos_sf"/>
</dbReference>
<feature type="domain" description="Nanos-type" evidence="10">
    <location>
        <begin position="219"/>
        <end position="273"/>
    </location>
</feature>
<evidence type="ECO:0000256" key="6">
    <source>
        <dbReference type="ARBA" id="ARBA00022845"/>
    </source>
</evidence>
<feature type="region of interest" description="Disordered" evidence="9">
    <location>
        <begin position="125"/>
        <end position="156"/>
    </location>
</feature>
<keyword evidence="5" id="KW-0862">Zinc</keyword>
<feature type="region of interest" description="Disordered" evidence="9">
    <location>
        <begin position="1"/>
        <end position="32"/>
    </location>
</feature>
<keyword evidence="4 8" id="KW-0863">Zinc-finger</keyword>
<dbReference type="GO" id="GO:0003723">
    <property type="term" value="F:RNA binding"/>
    <property type="evidence" value="ECO:0007669"/>
    <property type="project" value="UniProtKB-UniRule"/>
</dbReference>
<evidence type="ECO:0000259" key="10">
    <source>
        <dbReference type="PROSITE" id="PS51522"/>
    </source>
</evidence>
<dbReference type="Gene3D" id="4.10.60.30">
    <property type="entry name" value="Nanos, RNA-binding domain"/>
    <property type="match status" value="1"/>
</dbReference>
<dbReference type="InterPro" id="IPR024161">
    <property type="entry name" value="Znf_nanos-typ"/>
</dbReference>
<evidence type="ECO:0000256" key="4">
    <source>
        <dbReference type="ARBA" id="ARBA00022771"/>
    </source>
</evidence>
<evidence type="ECO:0000256" key="8">
    <source>
        <dbReference type="PROSITE-ProRule" id="PRU00855"/>
    </source>
</evidence>
<evidence type="ECO:0000313" key="11">
    <source>
        <dbReference type="EMBL" id="BDR61261.1"/>
    </source>
</evidence>
<dbReference type="GO" id="GO:0005737">
    <property type="term" value="C:cytoplasm"/>
    <property type="evidence" value="ECO:0007669"/>
    <property type="project" value="UniProtKB-SubCell"/>
</dbReference>
<feature type="compositionally biased region" description="Polar residues" evidence="9">
    <location>
        <begin position="125"/>
        <end position="136"/>
    </location>
</feature>
<dbReference type="EMBL" id="LC727634">
    <property type="protein sequence ID" value="BDR61261.1"/>
    <property type="molecule type" value="mRNA"/>
</dbReference>
<keyword evidence="7 8" id="KW-0694">RNA-binding</keyword>
<comment type="similarity">
    <text evidence="8">Belongs to the nanos family.</text>
</comment>
<evidence type="ECO:0000256" key="2">
    <source>
        <dbReference type="ARBA" id="ARBA00022490"/>
    </source>
</evidence>
<evidence type="ECO:0000256" key="3">
    <source>
        <dbReference type="ARBA" id="ARBA00022723"/>
    </source>
</evidence>
<accession>A0AAT9FG59</accession>
<dbReference type="PROSITE" id="PS51522">
    <property type="entry name" value="ZF_NANOS"/>
    <property type="match status" value="1"/>
</dbReference>
<sequence length="305" mass="32917">MYGQYGWPMSHSPQSDGSSTSPRSSASSGFEDGDVQLHHIGLDTCVEVDDALGLRRLASVFYAPELQAEMERLFCFSETTYVNPTYNHKSVWDDFQNNGQEAQLDDLDKLFRGMTSSLAAIAAEEQNSVGEQSQGSSLAPSPPLDPDQAPEESSLGLGSAAVQDILTKAQLIDILREREQLQRATKTTKRVVVSGGGLVASPCVRATKSAAQKSATGKVCVFCRNNGEPEAVYTSHQLKDPEGNVTCPILYIYTCPICGANGKQSHTIKYCPYNTGDSLTTLTKSSPILTQPSLTLLKSTIMPLI</sequence>
<keyword evidence="3" id="KW-0479">Metal-binding</keyword>
<evidence type="ECO:0000256" key="9">
    <source>
        <dbReference type="SAM" id="MobiDB-lite"/>
    </source>
</evidence>
<dbReference type="InterPro" id="IPR008705">
    <property type="entry name" value="Nanos/Xcar2"/>
</dbReference>
<dbReference type="GO" id="GO:0008270">
    <property type="term" value="F:zinc ion binding"/>
    <property type="evidence" value="ECO:0007669"/>
    <property type="project" value="UniProtKB-KW"/>
</dbReference>
<keyword evidence="2" id="KW-0963">Cytoplasm</keyword>
<evidence type="ECO:0000256" key="7">
    <source>
        <dbReference type="ARBA" id="ARBA00022884"/>
    </source>
</evidence>
<gene>
    <name evidence="11" type="primary">Ej-nanos</name>
</gene>
<evidence type="ECO:0000256" key="1">
    <source>
        <dbReference type="ARBA" id="ARBA00004496"/>
    </source>
</evidence>
<organism evidence="11">
    <name type="scientific">Enchytraeus japonensis</name>
    <dbReference type="NCBI Taxonomy" id="228735"/>
    <lineage>
        <taxon>Eukaryota</taxon>
        <taxon>Metazoa</taxon>
        <taxon>Spiralia</taxon>
        <taxon>Lophotrochozoa</taxon>
        <taxon>Annelida</taxon>
        <taxon>Clitellata</taxon>
        <taxon>Oligochaeta</taxon>
        <taxon>Enchytraeida</taxon>
        <taxon>Enchytraeidae</taxon>
        <taxon>Enchytraeus</taxon>
    </lineage>
</organism>
<evidence type="ECO:0000256" key="5">
    <source>
        <dbReference type="ARBA" id="ARBA00022833"/>
    </source>
</evidence>
<dbReference type="Pfam" id="PF05741">
    <property type="entry name" value="zf-nanos"/>
    <property type="match status" value="1"/>
</dbReference>